<evidence type="ECO:0000256" key="1">
    <source>
        <dbReference type="SAM" id="MobiDB-lite"/>
    </source>
</evidence>
<dbReference type="AlphaFoldDB" id="A0A8T0RF47"/>
<dbReference type="Proteomes" id="UP000823388">
    <property type="component" value="Chromosome 6K"/>
</dbReference>
<gene>
    <name evidence="2" type="ORF">PVAP13_6KG386606</name>
</gene>
<accession>A0A8T0RF47</accession>
<organism evidence="2 3">
    <name type="scientific">Panicum virgatum</name>
    <name type="common">Blackwell switchgrass</name>
    <dbReference type="NCBI Taxonomy" id="38727"/>
    <lineage>
        <taxon>Eukaryota</taxon>
        <taxon>Viridiplantae</taxon>
        <taxon>Streptophyta</taxon>
        <taxon>Embryophyta</taxon>
        <taxon>Tracheophyta</taxon>
        <taxon>Spermatophyta</taxon>
        <taxon>Magnoliopsida</taxon>
        <taxon>Liliopsida</taxon>
        <taxon>Poales</taxon>
        <taxon>Poaceae</taxon>
        <taxon>PACMAD clade</taxon>
        <taxon>Panicoideae</taxon>
        <taxon>Panicodae</taxon>
        <taxon>Paniceae</taxon>
        <taxon>Panicinae</taxon>
        <taxon>Panicum</taxon>
        <taxon>Panicum sect. Hiantes</taxon>
    </lineage>
</organism>
<feature type="compositionally biased region" description="Low complexity" evidence="1">
    <location>
        <begin position="12"/>
        <end position="23"/>
    </location>
</feature>
<feature type="compositionally biased region" description="Low complexity" evidence="1">
    <location>
        <begin position="42"/>
        <end position="55"/>
    </location>
</feature>
<sequence length="113" mass="11820">MRSMPVMVAVRATGSGSLGAGSTRPCELGRRGAAAPSHRQAGARAVASGTAARRTTPPRRPRRRADGREGAALPILTGFGVDASSLDPGTSFRFEDRGRRGSVSHSRLDRVPI</sequence>
<feature type="region of interest" description="Disordered" evidence="1">
    <location>
        <begin position="1"/>
        <end position="113"/>
    </location>
</feature>
<reference evidence="2" key="1">
    <citation type="submission" date="2020-05" db="EMBL/GenBank/DDBJ databases">
        <title>WGS assembly of Panicum virgatum.</title>
        <authorList>
            <person name="Lovell J.T."/>
            <person name="Jenkins J."/>
            <person name="Shu S."/>
            <person name="Juenger T.E."/>
            <person name="Schmutz J."/>
        </authorList>
    </citation>
    <scope>NUCLEOTIDE SEQUENCE</scope>
    <source>
        <strain evidence="2">AP13</strain>
    </source>
</reference>
<protein>
    <submittedName>
        <fullName evidence="2">Uncharacterized protein</fullName>
    </submittedName>
</protein>
<evidence type="ECO:0000313" key="2">
    <source>
        <dbReference type="EMBL" id="KAG2583725.1"/>
    </source>
</evidence>
<proteinExistence type="predicted"/>
<keyword evidence="3" id="KW-1185">Reference proteome</keyword>
<evidence type="ECO:0000313" key="3">
    <source>
        <dbReference type="Proteomes" id="UP000823388"/>
    </source>
</evidence>
<name>A0A8T0RF47_PANVG</name>
<comment type="caution">
    <text evidence="2">The sequence shown here is derived from an EMBL/GenBank/DDBJ whole genome shotgun (WGS) entry which is preliminary data.</text>
</comment>
<dbReference type="EMBL" id="CM029047">
    <property type="protein sequence ID" value="KAG2583725.1"/>
    <property type="molecule type" value="Genomic_DNA"/>
</dbReference>